<evidence type="ECO:0000256" key="2">
    <source>
        <dbReference type="ARBA" id="ARBA00022692"/>
    </source>
</evidence>
<gene>
    <name evidence="7" type="ORF">BHQ10_007384</name>
</gene>
<dbReference type="Proteomes" id="UP000249363">
    <property type="component" value="Unassembled WGS sequence"/>
</dbReference>
<evidence type="ECO:0000256" key="6">
    <source>
        <dbReference type="SAM" id="Phobius"/>
    </source>
</evidence>
<keyword evidence="8" id="KW-1185">Reference proteome</keyword>
<dbReference type="RefSeq" id="XP_040735887.1">
    <property type="nucleotide sequence ID" value="XM_040880073.1"/>
</dbReference>
<feature type="region of interest" description="Disordered" evidence="5">
    <location>
        <begin position="1"/>
        <end position="30"/>
    </location>
</feature>
<dbReference type="GeneID" id="63796599"/>
<evidence type="ECO:0000256" key="4">
    <source>
        <dbReference type="ARBA" id="ARBA00023136"/>
    </source>
</evidence>
<comment type="subcellular location">
    <subcellularLocation>
        <location evidence="1">Membrane</location>
        <topology evidence="1">Multi-pass membrane protein</topology>
    </subcellularLocation>
</comment>
<dbReference type="InterPro" id="IPR002523">
    <property type="entry name" value="MgTranspt_CorA/ZnTranspt_ZntB"/>
</dbReference>
<organism evidence="7 8">
    <name type="scientific">Talaromyces amestolkiae</name>
    <dbReference type="NCBI Taxonomy" id="1196081"/>
    <lineage>
        <taxon>Eukaryota</taxon>
        <taxon>Fungi</taxon>
        <taxon>Dikarya</taxon>
        <taxon>Ascomycota</taxon>
        <taxon>Pezizomycotina</taxon>
        <taxon>Eurotiomycetes</taxon>
        <taxon>Eurotiomycetidae</taxon>
        <taxon>Eurotiales</taxon>
        <taxon>Trichocomaceae</taxon>
        <taxon>Talaromyces</taxon>
        <taxon>Talaromyces sect. Talaromyces</taxon>
    </lineage>
</organism>
<keyword evidence="2 6" id="KW-0812">Transmembrane</keyword>
<dbReference type="Gene3D" id="1.20.58.340">
    <property type="entry name" value="Magnesium transport protein CorA, transmembrane region"/>
    <property type="match status" value="1"/>
</dbReference>
<evidence type="ECO:0000313" key="7">
    <source>
        <dbReference type="EMBL" id="RAO71372.1"/>
    </source>
</evidence>
<accession>A0A364L6D9</accession>
<dbReference type="GO" id="GO:0046873">
    <property type="term" value="F:metal ion transmembrane transporter activity"/>
    <property type="evidence" value="ECO:0007669"/>
    <property type="project" value="InterPro"/>
</dbReference>
<evidence type="ECO:0000313" key="8">
    <source>
        <dbReference type="Proteomes" id="UP000249363"/>
    </source>
</evidence>
<feature type="compositionally biased region" description="Polar residues" evidence="5">
    <location>
        <begin position="87"/>
        <end position="101"/>
    </location>
</feature>
<feature type="region of interest" description="Disordered" evidence="5">
    <location>
        <begin position="81"/>
        <end position="101"/>
    </location>
</feature>
<protein>
    <submittedName>
        <fullName evidence="7">Uncharacterized protein</fullName>
    </submittedName>
</protein>
<keyword evidence="4 6" id="KW-0472">Membrane</keyword>
<reference evidence="7 8" key="1">
    <citation type="journal article" date="2017" name="Biotechnol. Biofuels">
        <title>Differential beta-glucosidase expression as a function of carbon source availability in Talaromyces amestolkiae: a genomic and proteomic approach.</title>
        <authorList>
            <person name="de Eugenio L.I."/>
            <person name="Mendez-Liter J.A."/>
            <person name="Nieto-Dominguez M."/>
            <person name="Alonso L."/>
            <person name="Gil-Munoz J."/>
            <person name="Barriuso J."/>
            <person name="Prieto A."/>
            <person name="Martinez M.J."/>
        </authorList>
    </citation>
    <scope>NUCLEOTIDE SEQUENCE [LARGE SCALE GENOMIC DNA]</scope>
    <source>
        <strain evidence="7 8">CIB</strain>
    </source>
</reference>
<dbReference type="GO" id="GO:0016020">
    <property type="term" value="C:membrane"/>
    <property type="evidence" value="ECO:0007669"/>
    <property type="project" value="UniProtKB-SubCell"/>
</dbReference>
<evidence type="ECO:0000256" key="5">
    <source>
        <dbReference type="SAM" id="MobiDB-lite"/>
    </source>
</evidence>
<dbReference type="Pfam" id="PF01544">
    <property type="entry name" value="CorA"/>
    <property type="match status" value="1"/>
</dbReference>
<dbReference type="EMBL" id="MIKG01000015">
    <property type="protein sequence ID" value="RAO71372.1"/>
    <property type="molecule type" value="Genomic_DNA"/>
</dbReference>
<name>A0A364L6D9_TALAM</name>
<evidence type="ECO:0000256" key="1">
    <source>
        <dbReference type="ARBA" id="ARBA00004141"/>
    </source>
</evidence>
<feature type="transmembrane region" description="Helical" evidence="6">
    <location>
        <begin position="580"/>
        <end position="600"/>
    </location>
</feature>
<keyword evidence="3 6" id="KW-1133">Transmembrane helix</keyword>
<dbReference type="STRING" id="1196081.A0A364L6D9"/>
<dbReference type="SUPFAM" id="SSF144083">
    <property type="entry name" value="Magnesium transport protein CorA, transmembrane region"/>
    <property type="match status" value="1"/>
</dbReference>
<dbReference type="AlphaFoldDB" id="A0A364L6D9"/>
<proteinExistence type="predicted"/>
<comment type="caution">
    <text evidence="7">The sequence shown here is derived from an EMBL/GenBank/DDBJ whole genome shotgun (WGS) entry which is preliminary data.</text>
</comment>
<evidence type="ECO:0000256" key="3">
    <source>
        <dbReference type="ARBA" id="ARBA00022989"/>
    </source>
</evidence>
<feature type="transmembrane region" description="Helical" evidence="6">
    <location>
        <begin position="547"/>
        <end position="568"/>
    </location>
</feature>
<dbReference type="OrthoDB" id="3231000at2759"/>
<sequence length="624" mass="70842">MSSPLSDDTNNNVRPPAASSVSGQTAASQSGIIPELTPQEYREAISFHAKQTTRQSAYPGQNFEGLDDFLERNFIPQYMPTRPSFRMNGNRNSNASRSPSLNTLASPSLATLYTLQHSLEVGTANGANVYRKVEHLDTASQLPQYFQSIPAIPNTNGAILRRHSTNSKINNSSNNNDNTQYKSHVLFMAGYPTSEWLTTIGSLIQVDPQHYERHLSFLYRQSYYTSPSLPSTEQNIIFLRFITLGRRYSKGNTQEHIDRLRKHGASEMEQYQHYLKLNREVKPGDSIVRRYSVLDDEHFSIEQDISVSLNFTGKQWVALVLYDSGNDLLESIRGPWLDEDDHVDPPGTRCKTSFLPTIRHRAKLALKSKKYTLPLEEQGKGGEVPQVASLIRRDYGKLLDWPTMKLDPFYALHELFEYSAASELQFLNLVEDKLASETNYEALLATETVSLSNLLYILEILQAHSRRLAETIEKIKCRGSAQWPHAPENTESGKKAKEAADVLLRDYKFLQSKAHNLAQRCERSMTVIMNNANIAESKRAIEQAKRVGKLTMLAFFYVPLSFTASFFGMNFDQFETGPYLGVWVWFVVTIPVMLLSIAFYHWDMSKALEYGAEILSKVRLSWAT</sequence>
<dbReference type="InterPro" id="IPR045863">
    <property type="entry name" value="CorA_TM1_TM2"/>
</dbReference>